<keyword evidence="1 2" id="KW-0238">DNA-binding</keyword>
<dbReference type="InterPro" id="IPR009057">
    <property type="entry name" value="Homeodomain-like_sf"/>
</dbReference>
<evidence type="ECO:0000259" key="3">
    <source>
        <dbReference type="PROSITE" id="PS50977"/>
    </source>
</evidence>
<comment type="caution">
    <text evidence="4">The sequence shown here is derived from an EMBL/GenBank/DDBJ whole genome shotgun (WGS) entry which is preliminary data.</text>
</comment>
<evidence type="ECO:0000256" key="1">
    <source>
        <dbReference type="ARBA" id="ARBA00023125"/>
    </source>
</evidence>
<evidence type="ECO:0000313" key="5">
    <source>
        <dbReference type="Proteomes" id="UP000534306"/>
    </source>
</evidence>
<dbReference type="GO" id="GO:0000976">
    <property type="term" value="F:transcription cis-regulatory region binding"/>
    <property type="evidence" value="ECO:0007669"/>
    <property type="project" value="TreeGrafter"/>
</dbReference>
<evidence type="ECO:0000313" key="4">
    <source>
        <dbReference type="EMBL" id="NOL45234.1"/>
    </source>
</evidence>
<keyword evidence="5" id="KW-1185">Reference proteome</keyword>
<dbReference type="Pfam" id="PF00440">
    <property type="entry name" value="TetR_N"/>
    <property type="match status" value="1"/>
</dbReference>
<dbReference type="PANTHER" id="PTHR30055:SF158">
    <property type="entry name" value="POSSIBLE TRANSCRIPTIONAL REGULATORY PROTEIN (PROBABLY TETR-FAMILY)"/>
    <property type="match status" value="1"/>
</dbReference>
<sequence length="208" mass="22821">MYISSRPNWRKGVPVTGRTVTRRMPREQRREQLVDAATTAFARTGGYPRTSLEEIAAEAGVTAAIIYRHFTSKAELYQAAIDRACLRLFHTATDADGELTDLSLARMLTWASAEPAAFRLLFRYARLEPEFSHDIEQLWSSMVGAARPHVAAIASSPAWADWGAHLNTTVVIESILVWLDSGSPDPAEAAARLALTVTGIEQAVRAPS</sequence>
<reference evidence="4 5" key="1">
    <citation type="submission" date="2020-05" db="EMBL/GenBank/DDBJ databases">
        <title>Genome sequence of Kribbella sandramycini ATCC 39419.</title>
        <authorList>
            <person name="Maclea K.S."/>
            <person name="Fair J.L."/>
        </authorList>
    </citation>
    <scope>NUCLEOTIDE SEQUENCE [LARGE SCALE GENOMIC DNA]</scope>
    <source>
        <strain evidence="4 5">ATCC 39419</strain>
    </source>
</reference>
<proteinExistence type="predicted"/>
<dbReference type="InterPro" id="IPR023772">
    <property type="entry name" value="DNA-bd_HTH_TetR-type_CS"/>
</dbReference>
<feature type="domain" description="HTH tetR-type" evidence="3">
    <location>
        <begin position="27"/>
        <end position="88"/>
    </location>
</feature>
<dbReference type="PANTHER" id="PTHR30055">
    <property type="entry name" value="HTH-TYPE TRANSCRIPTIONAL REGULATOR RUTR"/>
    <property type="match status" value="1"/>
</dbReference>
<organism evidence="4 5">
    <name type="scientific">Kribbella sandramycini</name>
    <dbReference type="NCBI Taxonomy" id="60450"/>
    <lineage>
        <taxon>Bacteria</taxon>
        <taxon>Bacillati</taxon>
        <taxon>Actinomycetota</taxon>
        <taxon>Actinomycetes</taxon>
        <taxon>Propionibacteriales</taxon>
        <taxon>Kribbellaceae</taxon>
        <taxon>Kribbella</taxon>
    </lineage>
</organism>
<dbReference type="PROSITE" id="PS01081">
    <property type="entry name" value="HTH_TETR_1"/>
    <property type="match status" value="1"/>
</dbReference>
<dbReference type="AlphaFoldDB" id="A0A7Y4L6D9"/>
<dbReference type="GO" id="GO:0003700">
    <property type="term" value="F:DNA-binding transcription factor activity"/>
    <property type="evidence" value="ECO:0007669"/>
    <property type="project" value="TreeGrafter"/>
</dbReference>
<name>A0A7Y4L6D9_9ACTN</name>
<dbReference type="Proteomes" id="UP000534306">
    <property type="component" value="Unassembled WGS sequence"/>
</dbReference>
<dbReference type="PROSITE" id="PS50977">
    <property type="entry name" value="HTH_TETR_2"/>
    <property type="match status" value="1"/>
</dbReference>
<protein>
    <submittedName>
        <fullName evidence="4">TetR/AcrR family transcriptional regulator</fullName>
    </submittedName>
</protein>
<dbReference type="InterPro" id="IPR050109">
    <property type="entry name" value="HTH-type_TetR-like_transc_reg"/>
</dbReference>
<evidence type="ECO:0000256" key="2">
    <source>
        <dbReference type="PROSITE-ProRule" id="PRU00335"/>
    </source>
</evidence>
<feature type="DNA-binding region" description="H-T-H motif" evidence="2">
    <location>
        <begin position="51"/>
        <end position="70"/>
    </location>
</feature>
<dbReference type="SUPFAM" id="SSF46689">
    <property type="entry name" value="Homeodomain-like"/>
    <property type="match status" value="1"/>
</dbReference>
<dbReference type="InterPro" id="IPR001647">
    <property type="entry name" value="HTH_TetR"/>
</dbReference>
<accession>A0A7Y4L6D9</accession>
<dbReference type="Gene3D" id="1.10.357.10">
    <property type="entry name" value="Tetracycline Repressor, domain 2"/>
    <property type="match status" value="1"/>
</dbReference>
<dbReference type="EMBL" id="JABJRC010000011">
    <property type="protein sequence ID" value="NOL45234.1"/>
    <property type="molecule type" value="Genomic_DNA"/>
</dbReference>
<gene>
    <name evidence="4" type="ORF">HPO96_33800</name>
</gene>